<dbReference type="PROSITE" id="PS51318">
    <property type="entry name" value="TAT"/>
    <property type="match status" value="1"/>
</dbReference>
<feature type="chain" id="PRO_5042184434" evidence="1">
    <location>
        <begin position="28"/>
        <end position="377"/>
    </location>
</feature>
<reference evidence="2" key="1">
    <citation type="submission" date="2022-10" db="EMBL/GenBank/DDBJ databases">
        <authorList>
            <person name="Kim H.S."/>
            <person name="Kim J.-S."/>
            <person name="Suh M.K."/>
            <person name="Eom M.K."/>
            <person name="Lee J.-S."/>
        </authorList>
    </citation>
    <scope>NUCLEOTIDE SEQUENCE</scope>
    <source>
        <strain evidence="2">LIP-5</strain>
    </source>
</reference>
<evidence type="ECO:0000313" key="2">
    <source>
        <dbReference type="EMBL" id="MCU7695384.1"/>
    </source>
</evidence>
<dbReference type="RefSeq" id="WP_263038872.1">
    <property type="nucleotide sequence ID" value="NZ_JAOTPL010000025.1"/>
</dbReference>
<dbReference type="AlphaFoldDB" id="A0AAE3LLG8"/>
<accession>A0AAE3LLG8</accession>
<keyword evidence="3" id="KW-1185">Reference proteome</keyword>
<feature type="signal peptide" evidence="1">
    <location>
        <begin position="1"/>
        <end position="27"/>
    </location>
</feature>
<dbReference type="InterPro" id="IPR006311">
    <property type="entry name" value="TAT_signal"/>
</dbReference>
<name>A0AAE3LLG8_9BACT</name>
<dbReference type="EMBL" id="JAOTPL010000025">
    <property type="protein sequence ID" value="MCU7695384.1"/>
    <property type="molecule type" value="Genomic_DNA"/>
</dbReference>
<organism evidence="2 3">
    <name type="scientific">Haoranjiania flava</name>
    <dbReference type="NCBI Taxonomy" id="1856322"/>
    <lineage>
        <taxon>Bacteria</taxon>
        <taxon>Pseudomonadati</taxon>
        <taxon>Bacteroidota</taxon>
        <taxon>Chitinophagia</taxon>
        <taxon>Chitinophagales</taxon>
        <taxon>Chitinophagaceae</taxon>
        <taxon>Haoranjiania</taxon>
    </lineage>
</organism>
<dbReference type="Pfam" id="PF11175">
    <property type="entry name" value="DUF2961"/>
    <property type="match status" value="1"/>
</dbReference>
<dbReference type="InterPro" id="IPR021345">
    <property type="entry name" value="DUF2961"/>
</dbReference>
<gene>
    <name evidence="2" type="ORF">OD355_12735</name>
</gene>
<evidence type="ECO:0000313" key="3">
    <source>
        <dbReference type="Proteomes" id="UP001209317"/>
    </source>
</evidence>
<protein>
    <submittedName>
        <fullName evidence="2">DUF2961 domain-containing protein</fullName>
    </submittedName>
</protein>
<evidence type="ECO:0000256" key="1">
    <source>
        <dbReference type="SAM" id="SignalP"/>
    </source>
</evidence>
<comment type="caution">
    <text evidence="2">The sequence shown here is derived from an EMBL/GenBank/DDBJ whole genome shotgun (WGS) entry which is preliminary data.</text>
</comment>
<sequence>MSTNNLSRRKALAALGSLGIATGLPFAAGAANTIAQAGEEHLYDINNHVSGQLTTFDYKTKEKAIDVHPGQKVTLAQYDQPGIITRLWMTCAGWFWEHWDVSKEKHPDQKILKKLILRIYWDGNSFPSVEAPIGDFFGIGLCEYKHYLSKYLGMSSGGFYCYLPMPFNKIRIEIENLHDTRASAVFLNANFTKLSSLPKNSGRLHCLYNAGTNPGSTPMTIMKTKGKGHFVGCCISMQSFLPNYLGYLEAPEYIYIDTEDRSVPSMVGTGLEDYFNGGWYFRDGEFWGPYHGVPLKDGFRSMISMYRFHENDKIYFNKSCEIEFTNPRPPEHTREFKFSSTAYWYQQTAVPLAFQLPSKNKLVDWYRIRDTDHQAIP</sequence>
<keyword evidence="1" id="KW-0732">Signal</keyword>
<dbReference type="Proteomes" id="UP001209317">
    <property type="component" value="Unassembled WGS sequence"/>
</dbReference>
<dbReference type="Gene3D" id="2.60.120.1390">
    <property type="match status" value="1"/>
</dbReference>
<proteinExistence type="predicted"/>